<dbReference type="Gene3D" id="2.60.120.620">
    <property type="entry name" value="q2cbj1_9rhob like domain"/>
    <property type="match status" value="1"/>
</dbReference>
<proteinExistence type="predicted"/>
<dbReference type="GO" id="GO:0016491">
    <property type="term" value="F:oxidoreductase activity"/>
    <property type="evidence" value="ECO:0007669"/>
    <property type="project" value="UniProtKB-ARBA"/>
</dbReference>
<dbReference type="GO" id="GO:0046872">
    <property type="term" value="F:metal ion binding"/>
    <property type="evidence" value="ECO:0007669"/>
    <property type="project" value="UniProtKB-ARBA"/>
</dbReference>
<protein>
    <recommendedName>
        <fullName evidence="2">Phytanoyl-CoA dioxygenase family protein</fullName>
    </recommendedName>
</protein>
<sequence>MPEITMTALQQQYSEQGFCFLDAETIDENLLHEAQKGMLAVRDGLFDTDIPPSSHPGYDVSRLCKINDAHLASTGLYALLTESKLGEGIAAVTGSALLQVWASQLLIKPPGSEEAGRVGWHQDRQYWQYWQEDEGLFTAWIALSEVNEECGPMRFVLGSHRWGFLGQGDFFSSDQETLRARI</sequence>
<organism evidence="1">
    <name type="scientific">marine metagenome</name>
    <dbReference type="NCBI Taxonomy" id="408172"/>
    <lineage>
        <taxon>unclassified sequences</taxon>
        <taxon>metagenomes</taxon>
        <taxon>ecological metagenomes</taxon>
    </lineage>
</organism>
<accession>A0A382YGQ7</accession>
<dbReference type="EMBL" id="UINC01175710">
    <property type="protein sequence ID" value="SVD82476.1"/>
    <property type="molecule type" value="Genomic_DNA"/>
</dbReference>
<dbReference type="Pfam" id="PF05721">
    <property type="entry name" value="PhyH"/>
    <property type="match status" value="1"/>
</dbReference>
<reference evidence="1" key="1">
    <citation type="submission" date="2018-05" db="EMBL/GenBank/DDBJ databases">
        <authorList>
            <person name="Lanie J.A."/>
            <person name="Ng W.-L."/>
            <person name="Kazmierczak K.M."/>
            <person name="Andrzejewski T.M."/>
            <person name="Davidsen T.M."/>
            <person name="Wayne K.J."/>
            <person name="Tettelin H."/>
            <person name="Glass J.I."/>
            <person name="Rusch D."/>
            <person name="Podicherti R."/>
            <person name="Tsui H.-C.T."/>
            <person name="Winkler M.E."/>
        </authorList>
    </citation>
    <scope>NUCLEOTIDE SEQUENCE</scope>
</reference>
<evidence type="ECO:0008006" key="2">
    <source>
        <dbReference type="Google" id="ProtNLM"/>
    </source>
</evidence>
<name>A0A382YGQ7_9ZZZZ</name>
<dbReference type="SUPFAM" id="SSF51197">
    <property type="entry name" value="Clavaminate synthase-like"/>
    <property type="match status" value="1"/>
</dbReference>
<dbReference type="PANTHER" id="PTHR20883:SF48">
    <property type="entry name" value="ECTOINE DIOXYGENASE"/>
    <property type="match status" value="1"/>
</dbReference>
<gene>
    <name evidence="1" type="ORF">METZ01_LOCUS435330</name>
</gene>
<evidence type="ECO:0000313" key="1">
    <source>
        <dbReference type="EMBL" id="SVD82476.1"/>
    </source>
</evidence>
<feature type="non-terminal residue" evidence="1">
    <location>
        <position position="182"/>
    </location>
</feature>
<dbReference type="AlphaFoldDB" id="A0A382YGQ7"/>
<dbReference type="InterPro" id="IPR008775">
    <property type="entry name" value="Phytyl_CoA_dOase-like"/>
</dbReference>
<dbReference type="PANTHER" id="PTHR20883">
    <property type="entry name" value="PHYTANOYL-COA DIOXYGENASE DOMAIN CONTAINING 1"/>
    <property type="match status" value="1"/>
</dbReference>